<evidence type="ECO:0000313" key="5">
    <source>
        <dbReference type="EMBL" id="MBP5857578.1"/>
    </source>
</evidence>
<name>A0A8J7S2V9_9PROT</name>
<gene>
    <name evidence="5" type="ORF">KAJ83_11200</name>
</gene>
<evidence type="ECO:0000256" key="4">
    <source>
        <dbReference type="ARBA" id="ARBA00022833"/>
    </source>
</evidence>
<dbReference type="SUPFAM" id="SSF51604">
    <property type="entry name" value="Enolase C-terminal domain-like"/>
    <property type="match status" value="1"/>
</dbReference>
<evidence type="ECO:0000256" key="3">
    <source>
        <dbReference type="ARBA" id="ARBA00022723"/>
    </source>
</evidence>
<dbReference type="AlphaFoldDB" id="A0A8J7S2V9"/>
<evidence type="ECO:0000313" key="6">
    <source>
        <dbReference type="Proteomes" id="UP000672602"/>
    </source>
</evidence>
<keyword evidence="6" id="KW-1185">Reference proteome</keyword>
<comment type="cofactor">
    <cofactor evidence="1">
        <name>Zn(2+)</name>
        <dbReference type="ChEBI" id="CHEBI:29105"/>
    </cofactor>
</comment>
<dbReference type="GO" id="GO:0046872">
    <property type="term" value="F:metal ion binding"/>
    <property type="evidence" value="ECO:0007669"/>
    <property type="project" value="UniProtKB-KW"/>
</dbReference>
<dbReference type="PANTHER" id="PTHR37418">
    <property type="entry name" value="3-KETO-5-AMINOHEXANOATE CLEAVAGE ENZYME-RELATED"/>
    <property type="match status" value="1"/>
</dbReference>
<dbReference type="RefSeq" id="WP_210682153.1">
    <property type="nucleotide sequence ID" value="NZ_JAGMWN010000004.1"/>
</dbReference>
<evidence type="ECO:0000256" key="1">
    <source>
        <dbReference type="ARBA" id="ARBA00001947"/>
    </source>
</evidence>
<keyword evidence="4" id="KW-0862">Zinc</keyword>
<dbReference type="Gene3D" id="3.20.20.70">
    <property type="entry name" value="Aldolase class I"/>
    <property type="match status" value="1"/>
</dbReference>
<dbReference type="PANTHER" id="PTHR37418:SF2">
    <property type="entry name" value="3-KETO-5-AMINOHEXANOATE CLEAVAGE ENZYME"/>
    <property type="match status" value="1"/>
</dbReference>
<dbReference type="InterPro" id="IPR036849">
    <property type="entry name" value="Enolase-like_C_sf"/>
</dbReference>
<dbReference type="Pfam" id="PF05853">
    <property type="entry name" value="BKACE"/>
    <property type="match status" value="1"/>
</dbReference>
<comment type="caution">
    <text evidence="5">The sequence shown here is derived from an EMBL/GenBank/DDBJ whole genome shotgun (WGS) entry which is preliminary data.</text>
</comment>
<dbReference type="InterPro" id="IPR008567">
    <property type="entry name" value="BKACE"/>
</dbReference>
<dbReference type="InterPro" id="IPR013785">
    <property type="entry name" value="Aldolase_TIM"/>
</dbReference>
<proteinExistence type="predicted"/>
<keyword evidence="3" id="KW-0479">Metal-binding</keyword>
<dbReference type="GO" id="GO:0043720">
    <property type="term" value="F:3-keto-5-aminohexanoate cleavage activity"/>
    <property type="evidence" value="ECO:0007669"/>
    <property type="project" value="InterPro"/>
</dbReference>
<keyword evidence="2" id="KW-0808">Transferase</keyword>
<evidence type="ECO:0000256" key="2">
    <source>
        <dbReference type="ARBA" id="ARBA00022679"/>
    </source>
</evidence>
<sequence length="285" mass="29834">MSGEVAASGADGDRDPLIIAVAPNGARRTKRDHPALPITPAELAEEAARCRAAGASMIHLHVRDAEDGHSLDPGRYREATAAIRARVGDDMVIQVTTEAAGRFAPAEQMAAMRDLRPEAMSIAMRELLPEGGDVEAGADFLAEMRAGGTLLQYILYDAEDARRFASLRASGRLPGGRASVLYVLGRYRADSRSVPRDLLSFLNAVADDPSVLWSVCAFGPLEAGCCLTAAGLGGHVRVGFENNLLLADGGRAPDNAALVTQIADAAPLMGRQVAGAAHARALMAA</sequence>
<accession>A0A8J7S2V9</accession>
<organism evidence="5 6">
    <name type="scientific">Marivibrio halodurans</name>
    <dbReference type="NCBI Taxonomy" id="2039722"/>
    <lineage>
        <taxon>Bacteria</taxon>
        <taxon>Pseudomonadati</taxon>
        <taxon>Pseudomonadota</taxon>
        <taxon>Alphaproteobacteria</taxon>
        <taxon>Rhodospirillales</taxon>
        <taxon>Rhodospirillaceae</taxon>
        <taxon>Marivibrio</taxon>
    </lineage>
</organism>
<reference evidence="5" key="1">
    <citation type="submission" date="2021-04" db="EMBL/GenBank/DDBJ databases">
        <authorList>
            <person name="Zhang D.-C."/>
        </authorList>
    </citation>
    <scope>NUCLEOTIDE SEQUENCE</scope>
    <source>
        <strain evidence="5">CGMCC 1.15697</strain>
    </source>
</reference>
<dbReference type="EMBL" id="JAGMWN010000004">
    <property type="protein sequence ID" value="MBP5857578.1"/>
    <property type="molecule type" value="Genomic_DNA"/>
</dbReference>
<dbReference type="Proteomes" id="UP000672602">
    <property type="component" value="Unassembled WGS sequence"/>
</dbReference>
<protein>
    <submittedName>
        <fullName evidence="5">3-keto-5-aminohexanoate cleavage protein</fullName>
    </submittedName>
</protein>